<dbReference type="STRING" id="1293597.FC20_GL000851"/>
<evidence type="ECO:0000313" key="3">
    <source>
        <dbReference type="Proteomes" id="UP000051074"/>
    </source>
</evidence>
<feature type="transmembrane region" description="Helical" evidence="1">
    <location>
        <begin position="32"/>
        <end position="48"/>
    </location>
</feature>
<dbReference type="AlphaFoldDB" id="A0A0R1M1J7"/>
<dbReference type="PATRIC" id="fig|1293597.4.peg.924"/>
<dbReference type="Proteomes" id="UP000051074">
    <property type="component" value="Unassembled WGS sequence"/>
</dbReference>
<comment type="caution">
    <text evidence="2">The sequence shown here is derived from an EMBL/GenBank/DDBJ whole genome shotgun (WGS) entry which is preliminary data.</text>
</comment>
<gene>
    <name evidence="2" type="ORF">FC20_GL000851</name>
</gene>
<name>A0A0R1M1J7_9LACO</name>
<organism evidence="2 3">
    <name type="scientific">Lactobacillus equicursoris DSM 19284 = JCM 14600 = CIP 110162</name>
    <dbReference type="NCBI Taxonomy" id="1293597"/>
    <lineage>
        <taxon>Bacteria</taxon>
        <taxon>Bacillati</taxon>
        <taxon>Bacillota</taxon>
        <taxon>Bacilli</taxon>
        <taxon>Lactobacillales</taxon>
        <taxon>Lactobacillaceae</taxon>
        <taxon>Lactobacillus</taxon>
    </lineage>
</organism>
<keyword evidence="1" id="KW-0812">Transmembrane</keyword>
<dbReference type="EMBL" id="AZDU01000026">
    <property type="protein sequence ID" value="KRL01553.1"/>
    <property type="molecule type" value="Genomic_DNA"/>
</dbReference>
<keyword evidence="1" id="KW-1133">Transmembrane helix</keyword>
<sequence length="53" mass="5898">MDLMNRKNARDLLTVLAVMILCAFFTKSPKIWGSVIILAILGLVFDNLPRAGH</sequence>
<accession>A0A0R1M1J7</accession>
<keyword evidence="3" id="KW-1185">Reference proteome</keyword>
<evidence type="ECO:0000313" key="2">
    <source>
        <dbReference type="EMBL" id="KRL01553.1"/>
    </source>
</evidence>
<reference evidence="2 3" key="1">
    <citation type="journal article" date="2015" name="Genome Announc.">
        <title>Expanding the biotechnology potential of lactobacilli through comparative genomics of 213 strains and associated genera.</title>
        <authorList>
            <person name="Sun Z."/>
            <person name="Harris H.M."/>
            <person name="McCann A."/>
            <person name="Guo C."/>
            <person name="Argimon S."/>
            <person name="Zhang W."/>
            <person name="Yang X."/>
            <person name="Jeffery I.B."/>
            <person name="Cooney J.C."/>
            <person name="Kagawa T.F."/>
            <person name="Liu W."/>
            <person name="Song Y."/>
            <person name="Salvetti E."/>
            <person name="Wrobel A."/>
            <person name="Rasinkangas P."/>
            <person name="Parkhill J."/>
            <person name="Rea M.C."/>
            <person name="O'Sullivan O."/>
            <person name="Ritari J."/>
            <person name="Douillard F.P."/>
            <person name="Paul Ross R."/>
            <person name="Yang R."/>
            <person name="Briner A.E."/>
            <person name="Felis G.E."/>
            <person name="de Vos W.M."/>
            <person name="Barrangou R."/>
            <person name="Klaenhammer T.R."/>
            <person name="Caufield P.W."/>
            <person name="Cui Y."/>
            <person name="Zhang H."/>
            <person name="O'Toole P.W."/>
        </authorList>
    </citation>
    <scope>NUCLEOTIDE SEQUENCE [LARGE SCALE GENOMIC DNA]</scope>
    <source>
        <strain evidence="2 3">DSM 19284</strain>
    </source>
</reference>
<proteinExistence type="predicted"/>
<keyword evidence="1" id="KW-0472">Membrane</keyword>
<protein>
    <submittedName>
        <fullName evidence="2">Uncharacterized protein</fullName>
    </submittedName>
</protein>
<evidence type="ECO:0000256" key="1">
    <source>
        <dbReference type="SAM" id="Phobius"/>
    </source>
</evidence>